<keyword evidence="2" id="KW-1185">Reference proteome</keyword>
<organism evidence="1 2">
    <name type="scientific">Gordonia jinghuaiqii</name>
    <dbReference type="NCBI Taxonomy" id="2758710"/>
    <lineage>
        <taxon>Bacteria</taxon>
        <taxon>Bacillati</taxon>
        <taxon>Actinomycetota</taxon>
        <taxon>Actinomycetes</taxon>
        <taxon>Mycobacteriales</taxon>
        <taxon>Gordoniaceae</taxon>
        <taxon>Gordonia</taxon>
    </lineage>
</organism>
<proteinExistence type="predicted"/>
<dbReference type="EMBL" id="CP059491">
    <property type="protein sequence ID" value="QMS99858.1"/>
    <property type="molecule type" value="Genomic_DNA"/>
</dbReference>
<accession>A0A7D7LU11</accession>
<protein>
    <submittedName>
        <fullName evidence="1">Uncharacterized protein</fullName>
    </submittedName>
</protein>
<dbReference type="KEGG" id="gji:H1R19_12775"/>
<name>A0A7D7LU11_9ACTN</name>
<reference evidence="2" key="1">
    <citation type="submission" date="2020-07" db="EMBL/GenBank/DDBJ databases">
        <title>novel species isolated from the respiratory tract of Marmot.</title>
        <authorList>
            <person name="Zhang G."/>
        </authorList>
    </citation>
    <scope>NUCLEOTIDE SEQUENCE [LARGE SCALE GENOMIC DNA]</scope>
    <source>
        <strain evidence="2">686</strain>
    </source>
</reference>
<gene>
    <name evidence="1" type="ORF">H1R19_12775</name>
</gene>
<dbReference type="AlphaFoldDB" id="A0A7D7LU11"/>
<evidence type="ECO:0000313" key="1">
    <source>
        <dbReference type="EMBL" id="QMS99858.1"/>
    </source>
</evidence>
<evidence type="ECO:0000313" key="2">
    <source>
        <dbReference type="Proteomes" id="UP000515663"/>
    </source>
</evidence>
<sequence>MYSFNYRFGSSMTYRAALSHFFSFTNLADTGATAGESVYANIVRNGPAMMATYVLS</sequence>
<dbReference type="Proteomes" id="UP000515663">
    <property type="component" value="Chromosome"/>
</dbReference>
<dbReference type="RefSeq" id="WP_219849211.1">
    <property type="nucleotide sequence ID" value="NZ_CP059491.1"/>
</dbReference>